<feature type="domain" description="Transcription regulator PadR N-terminal" evidence="1">
    <location>
        <begin position="17"/>
        <end position="88"/>
    </location>
</feature>
<dbReference type="InterPro" id="IPR005149">
    <property type="entry name" value="Tscrpt_reg_PadR_N"/>
</dbReference>
<dbReference type="InterPro" id="IPR052509">
    <property type="entry name" value="Metal_resp_DNA-bind_regulator"/>
</dbReference>
<dbReference type="PANTHER" id="PTHR33169">
    <property type="entry name" value="PADR-FAMILY TRANSCRIPTIONAL REGULATOR"/>
    <property type="match status" value="1"/>
</dbReference>
<gene>
    <name evidence="2" type="ORF">J2I48_08225</name>
</gene>
<dbReference type="Pfam" id="PF03551">
    <property type="entry name" value="PadR"/>
    <property type="match status" value="1"/>
</dbReference>
<accession>A0A939G5G0</accession>
<protein>
    <submittedName>
        <fullName evidence="2">Helix-turn-helix transcriptional regulator</fullName>
    </submittedName>
</protein>
<dbReference type="SUPFAM" id="SSF46785">
    <property type="entry name" value="Winged helix' DNA-binding domain"/>
    <property type="match status" value="1"/>
</dbReference>
<dbReference type="RefSeq" id="WP_207334938.1">
    <property type="nucleotide sequence ID" value="NZ_JAFMYU010000005.1"/>
</dbReference>
<proteinExistence type="predicted"/>
<dbReference type="InterPro" id="IPR036388">
    <property type="entry name" value="WH-like_DNA-bd_sf"/>
</dbReference>
<reference evidence="2 3" key="1">
    <citation type="submission" date="2021-03" db="EMBL/GenBank/DDBJ databases">
        <title>Fibrella sp. HMF5036 genome sequencing and assembly.</title>
        <authorList>
            <person name="Kang H."/>
            <person name="Kim H."/>
            <person name="Bae S."/>
            <person name="Joh K."/>
        </authorList>
    </citation>
    <scope>NUCLEOTIDE SEQUENCE [LARGE SCALE GENOMIC DNA]</scope>
    <source>
        <strain evidence="2 3">HMF5036</strain>
    </source>
</reference>
<evidence type="ECO:0000313" key="3">
    <source>
        <dbReference type="Proteomes" id="UP000664795"/>
    </source>
</evidence>
<dbReference type="Gene3D" id="1.10.10.10">
    <property type="entry name" value="Winged helix-like DNA-binding domain superfamily/Winged helix DNA-binding domain"/>
    <property type="match status" value="1"/>
</dbReference>
<dbReference type="PANTHER" id="PTHR33169:SF14">
    <property type="entry name" value="TRANSCRIPTIONAL REGULATOR RV3488"/>
    <property type="match status" value="1"/>
</dbReference>
<sequence>MNSTTQHILKGSLSVIILKLLEDRERMYGYEITQQVKALTAGEMAITEGALYPALHKLEAEGLLTTETEVVDGRARKYYSLTKDGQQQSVSRTSELRAFMQNLNLILNLKPAV</sequence>
<name>A0A939G5G0_9BACT</name>
<comment type="caution">
    <text evidence="2">The sequence shown here is derived from an EMBL/GenBank/DDBJ whole genome shotgun (WGS) entry which is preliminary data.</text>
</comment>
<organism evidence="2 3">
    <name type="scientific">Fibrella aquatilis</name>
    <dbReference type="NCBI Taxonomy" id="2817059"/>
    <lineage>
        <taxon>Bacteria</taxon>
        <taxon>Pseudomonadati</taxon>
        <taxon>Bacteroidota</taxon>
        <taxon>Cytophagia</taxon>
        <taxon>Cytophagales</taxon>
        <taxon>Spirosomataceae</taxon>
        <taxon>Fibrella</taxon>
    </lineage>
</organism>
<dbReference type="InterPro" id="IPR036390">
    <property type="entry name" value="WH_DNA-bd_sf"/>
</dbReference>
<dbReference type="AlphaFoldDB" id="A0A939G5G0"/>
<keyword evidence="3" id="KW-1185">Reference proteome</keyword>
<evidence type="ECO:0000259" key="1">
    <source>
        <dbReference type="Pfam" id="PF03551"/>
    </source>
</evidence>
<dbReference type="Proteomes" id="UP000664795">
    <property type="component" value="Unassembled WGS sequence"/>
</dbReference>
<evidence type="ECO:0000313" key="2">
    <source>
        <dbReference type="EMBL" id="MBO0930974.1"/>
    </source>
</evidence>
<dbReference type="EMBL" id="JAFMYU010000005">
    <property type="protein sequence ID" value="MBO0930974.1"/>
    <property type="molecule type" value="Genomic_DNA"/>
</dbReference>